<comment type="subcellular location">
    <subcellularLocation>
        <location evidence="1">Cell envelope</location>
    </subcellularLocation>
</comment>
<dbReference type="PROSITE" id="PS51257">
    <property type="entry name" value="PROKAR_LIPOPROTEIN"/>
    <property type="match status" value="1"/>
</dbReference>
<evidence type="ECO:0000256" key="3">
    <source>
        <dbReference type="ARBA" id="ARBA00022729"/>
    </source>
</evidence>
<evidence type="ECO:0000256" key="2">
    <source>
        <dbReference type="ARBA" id="ARBA00007639"/>
    </source>
</evidence>
<dbReference type="InterPro" id="IPR028082">
    <property type="entry name" value="Peripla_BP_I"/>
</dbReference>
<evidence type="ECO:0000313" key="8">
    <source>
        <dbReference type="Proteomes" id="UP000184245"/>
    </source>
</evidence>
<dbReference type="GO" id="GO:0030313">
    <property type="term" value="C:cell envelope"/>
    <property type="evidence" value="ECO:0007669"/>
    <property type="project" value="UniProtKB-SubCell"/>
</dbReference>
<evidence type="ECO:0000313" key="7">
    <source>
        <dbReference type="EMBL" id="SHF24948.1"/>
    </source>
</evidence>
<dbReference type="PANTHER" id="PTHR46847:SF1">
    <property type="entry name" value="D-ALLOSE-BINDING PERIPLASMIC PROTEIN-RELATED"/>
    <property type="match status" value="1"/>
</dbReference>
<sequence length="330" mass="35052">MKKQKLFAMVCVAVLAFSTVGCGDSDSPDKGKNEQAAESSSGQTEEKADGEITIAWSCADLSNQFQVTLTDSIKEAVSDLGAKYLEGDGANDASKQVSQVENFITQGADLIMISPADSDACAPAVTAANEAGIPIMIVNCKIANQENATCYVGSDDTQAGEMEMEYIAEQIGGKGNIVVLQGLDGRDATVKRTEGINSVLENYPDIKILAMQPADWSVELGMSTVENWLQTMEFDAVVSQNDEMALGAVQALKANGKENILVIGVDGIEDGLKAVKTGDMIATVLQDAPSIAKKAGEVAEKILAGETVEPEYIVPFQVIDKNNIDEYYTE</sequence>
<evidence type="ECO:0000256" key="4">
    <source>
        <dbReference type="SAM" id="MobiDB-lite"/>
    </source>
</evidence>
<evidence type="ECO:0000256" key="1">
    <source>
        <dbReference type="ARBA" id="ARBA00004196"/>
    </source>
</evidence>
<feature type="signal peptide" evidence="5">
    <location>
        <begin position="1"/>
        <end position="23"/>
    </location>
</feature>
<name>A0A1M5A3U4_9CLOT</name>
<dbReference type="EMBL" id="FQVI01000018">
    <property type="protein sequence ID" value="SHF24948.1"/>
    <property type="molecule type" value="Genomic_DNA"/>
</dbReference>
<dbReference type="GO" id="GO:0030246">
    <property type="term" value="F:carbohydrate binding"/>
    <property type="evidence" value="ECO:0007669"/>
    <property type="project" value="UniProtKB-ARBA"/>
</dbReference>
<protein>
    <submittedName>
        <fullName evidence="7">Inositol transport system substrate-binding protein</fullName>
    </submittedName>
</protein>
<evidence type="ECO:0000256" key="5">
    <source>
        <dbReference type="SAM" id="SignalP"/>
    </source>
</evidence>
<dbReference type="Pfam" id="PF13407">
    <property type="entry name" value="Peripla_BP_4"/>
    <property type="match status" value="1"/>
</dbReference>
<dbReference type="InterPro" id="IPR025997">
    <property type="entry name" value="SBP_2_dom"/>
</dbReference>
<proteinExistence type="inferred from homology"/>
<comment type="similarity">
    <text evidence="2">Belongs to the bacterial solute-binding protein 2 family.</text>
</comment>
<dbReference type="RefSeq" id="WP_072853222.1">
    <property type="nucleotide sequence ID" value="NZ_FQVI01000018.1"/>
</dbReference>
<dbReference type="AlphaFoldDB" id="A0A1M5A3U4"/>
<dbReference type="OrthoDB" id="9769193at2"/>
<dbReference type="SUPFAM" id="SSF53822">
    <property type="entry name" value="Periplasmic binding protein-like I"/>
    <property type="match status" value="1"/>
</dbReference>
<dbReference type="Proteomes" id="UP000184245">
    <property type="component" value="Unassembled WGS sequence"/>
</dbReference>
<feature type="domain" description="Periplasmic binding protein" evidence="6">
    <location>
        <begin position="54"/>
        <end position="306"/>
    </location>
</feature>
<dbReference type="STRING" id="1122155.SAMN02745158_03020"/>
<keyword evidence="3 5" id="KW-0732">Signal</keyword>
<evidence type="ECO:0000259" key="6">
    <source>
        <dbReference type="Pfam" id="PF13407"/>
    </source>
</evidence>
<keyword evidence="8" id="KW-1185">Reference proteome</keyword>
<feature type="region of interest" description="Disordered" evidence="4">
    <location>
        <begin position="24"/>
        <end position="48"/>
    </location>
</feature>
<dbReference type="Gene3D" id="3.40.50.2300">
    <property type="match status" value="2"/>
</dbReference>
<organism evidence="7 8">
    <name type="scientific">Lactonifactor longoviformis DSM 17459</name>
    <dbReference type="NCBI Taxonomy" id="1122155"/>
    <lineage>
        <taxon>Bacteria</taxon>
        <taxon>Bacillati</taxon>
        <taxon>Bacillota</taxon>
        <taxon>Clostridia</taxon>
        <taxon>Eubacteriales</taxon>
        <taxon>Clostridiaceae</taxon>
        <taxon>Lactonifactor</taxon>
    </lineage>
</organism>
<dbReference type="PANTHER" id="PTHR46847">
    <property type="entry name" value="D-ALLOSE-BINDING PERIPLASMIC PROTEIN-RELATED"/>
    <property type="match status" value="1"/>
</dbReference>
<feature type="chain" id="PRO_5038477455" evidence="5">
    <location>
        <begin position="24"/>
        <end position="330"/>
    </location>
</feature>
<gene>
    <name evidence="7" type="ORF">SAMN02745158_03020</name>
</gene>
<accession>A0A1M5A3U4</accession>
<reference evidence="7 8" key="1">
    <citation type="submission" date="2016-11" db="EMBL/GenBank/DDBJ databases">
        <authorList>
            <person name="Jaros S."/>
            <person name="Januszkiewicz K."/>
            <person name="Wedrychowicz H."/>
        </authorList>
    </citation>
    <scope>NUCLEOTIDE SEQUENCE [LARGE SCALE GENOMIC DNA]</scope>
    <source>
        <strain evidence="7 8">DSM 17459</strain>
    </source>
</reference>